<organism evidence="1 2">
    <name type="scientific">Malus baccata</name>
    <name type="common">Siberian crab apple</name>
    <name type="synonym">Pyrus baccata</name>
    <dbReference type="NCBI Taxonomy" id="106549"/>
    <lineage>
        <taxon>Eukaryota</taxon>
        <taxon>Viridiplantae</taxon>
        <taxon>Streptophyta</taxon>
        <taxon>Embryophyta</taxon>
        <taxon>Tracheophyta</taxon>
        <taxon>Spermatophyta</taxon>
        <taxon>Magnoliopsida</taxon>
        <taxon>eudicotyledons</taxon>
        <taxon>Gunneridae</taxon>
        <taxon>Pentapetalae</taxon>
        <taxon>rosids</taxon>
        <taxon>fabids</taxon>
        <taxon>Rosales</taxon>
        <taxon>Rosaceae</taxon>
        <taxon>Amygdaloideae</taxon>
        <taxon>Maleae</taxon>
        <taxon>Malus</taxon>
    </lineage>
</organism>
<reference evidence="1 2" key="1">
    <citation type="journal article" date="2019" name="G3 (Bethesda)">
        <title>Sequencing of a Wild Apple (Malus baccata) Genome Unravels the Differences Between Cultivated and Wild Apple Species Regarding Disease Resistance and Cold Tolerance.</title>
        <authorList>
            <person name="Chen X."/>
        </authorList>
    </citation>
    <scope>NUCLEOTIDE SEQUENCE [LARGE SCALE GENOMIC DNA]</scope>
    <source>
        <strain evidence="2">cv. Shandingzi</strain>
        <tissue evidence="1">Leaves</tissue>
    </source>
</reference>
<evidence type="ECO:0000313" key="1">
    <source>
        <dbReference type="EMBL" id="TQD70432.1"/>
    </source>
</evidence>
<evidence type="ECO:0000313" key="2">
    <source>
        <dbReference type="Proteomes" id="UP000315295"/>
    </source>
</evidence>
<dbReference type="AlphaFoldDB" id="A0A540K925"/>
<comment type="caution">
    <text evidence="1">The sequence shown here is derived from an EMBL/GenBank/DDBJ whole genome shotgun (WGS) entry which is preliminary data.</text>
</comment>
<dbReference type="EMBL" id="VIEB01001811">
    <property type="protein sequence ID" value="TQD70432.1"/>
    <property type="molecule type" value="Genomic_DNA"/>
</dbReference>
<proteinExistence type="predicted"/>
<dbReference type="Proteomes" id="UP000315295">
    <property type="component" value="Unassembled WGS sequence"/>
</dbReference>
<protein>
    <submittedName>
        <fullName evidence="1">Uncharacterized protein</fullName>
    </submittedName>
</protein>
<accession>A0A540K925</accession>
<sequence>MFCEFSPVIDEMRLKESVIIGFAIQFQCNKKNSLGSLVQYGVKELVSSLVQTRLETPKNVGELLDGISFPFPI</sequence>
<name>A0A540K925_MALBA</name>
<keyword evidence="2" id="KW-1185">Reference proteome</keyword>
<gene>
    <name evidence="1" type="ORF">C1H46_044037</name>
</gene>